<feature type="chain" id="PRO_5008683111" description="40-residue YVTN family beta-propeller repeat-containing protein" evidence="1">
    <location>
        <begin position="28"/>
        <end position="412"/>
    </location>
</feature>
<sequence length="412" mass="44219">MPNTSSGILLAASSLACALLLPFPSFADDEKETESWRLFVTDHSLPIVRAIDASSGKEIGLFDLDGYASLSLSQSGRTIFAVQGEKNVVQAIATGISLSDHGEHRDIELSDPKLLPASIKGEKPGHVVTHGNDVAIFYDRDDKFDLLSESGLIEGKPDIRSFRTIAAHHGVAVPMGNHLLVSAPNMEAPVKEGELPPRLGLRVLDRKGEQVGDIKRCTGLHGEATSARLIAFGCEEGVLIARPGGIDGPKVEMLAYGSSLPKGKVSTLLGGTSMQFFLGNYGEQNVVLIDPDNSDQPYKLIELPTRRVDFVLDPAKPQIAYILTEDGNLHLLDVVKGAIVKSETVTEAYSKDGHWRDPRPRLAVAGNLIAITDPRHSLVRMVDNQSLKEVRNIPVEGQPFAIVAAGGSGAVH</sequence>
<evidence type="ECO:0000313" key="3">
    <source>
        <dbReference type="Proteomes" id="UP000199101"/>
    </source>
</evidence>
<proteinExistence type="predicted"/>
<dbReference type="STRING" id="410764.GA0061103_2177"/>
<keyword evidence="3" id="KW-1185">Reference proteome</keyword>
<dbReference type="OrthoDB" id="9810636at2"/>
<evidence type="ECO:0000256" key="1">
    <source>
        <dbReference type="SAM" id="SignalP"/>
    </source>
</evidence>
<dbReference type="SUPFAM" id="SSF50969">
    <property type="entry name" value="YVTN repeat-like/Quinoprotein amine dehydrogenase"/>
    <property type="match status" value="1"/>
</dbReference>
<accession>A0A1C3UGY6</accession>
<name>A0A1C3UGY6_9HYPH</name>
<dbReference type="InterPro" id="IPR011044">
    <property type="entry name" value="Quino_amine_DH_bsu"/>
</dbReference>
<reference evidence="3" key="1">
    <citation type="submission" date="2016-08" db="EMBL/GenBank/DDBJ databases">
        <authorList>
            <person name="Varghese N."/>
            <person name="Submissions Spin"/>
        </authorList>
    </citation>
    <scope>NUCLEOTIDE SEQUENCE [LARGE SCALE GENOMIC DNA]</scope>
    <source>
        <strain evidence="3">HAMBI 2975</strain>
    </source>
</reference>
<dbReference type="AlphaFoldDB" id="A0A1C3UGY6"/>
<dbReference type="RefSeq" id="WP_092707868.1">
    <property type="nucleotide sequence ID" value="NZ_FMAG01000001.1"/>
</dbReference>
<evidence type="ECO:0000313" key="2">
    <source>
        <dbReference type="EMBL" id="SCB14675.1"/>
    </source>
</evidence>
<dbReference type="EMBL" id="FMAG01000001">
    <property type="protein sequence ID" value="SCB14675.1"/>
    <property type="molecule type" value="Genomic_DNA"/>
</dbReference>
<keyword evidence="1" id="KW-0732">Signal</keyword>
<organism evidence="2 3">
    <name type="scientific">Rhizobium multihospitium</name>
    <dbReference type="NCBI Taxonomy" id="410764"/>
    <lineage>
        <taxon>Bacteria</taxon>
        <taxon>Pseudomonadati</taxon>
        <taxon>Pseudomonadota</taxon>
        <taxon>Alphaproteobacteria</taxon>
        <taxon>Hyphomicrobiales</taxon>
        <taxon>Rhizobiaceae</taxon>
        <taxon>Rhizobium/Agrobacterium group</taxon>
        <taxon>Rhizobium</taxon>
    </lineage>
</organism>
<evidence type="ECO:0008006" key="4">
    <source>
        <dbReference type="Google" id="ProtNLM"/>
    </source>
</evidence>
<dbReference type="Proteomes" id="UP000199101">
    <property type="component" value="Unassembled WGS sequence"/>
</dbReference>
<feature type="signal peptide" evidence="1">
    <location>
        <begin position="1"/>
        <end position="27"/>
    </location>
</feature>
<protein>
    <recommendedName>
        <fullName evidence="4">40-residue YVTN family beta-propeller repeat-containing protein</fullName>
    </recommendedName>
</protein>
<gene>
    <name evidence="2" type="ORF">GA0061103_2177</name>
</gene>